<sequence>MDEETMWKDFYHKIVTEKEAKEKEKQEDSEHEARTEIRKMAHFEKLDEQHPYLAIAAARMWQNPETKPVTTARFFWKFAAFNFIHKRVQESDGGFFENLGTLLAEKVRAQEQAEGPLPKKKDEVQEAEEEDDLSEESSIEEPVDALLETDSDRDENEHATNFLAESMGWNVSGNYLLCIL</sequence>
<evidence type="ECO:0000313" key="3">
    <source>
        <dbReference type="RefSeq" id="XP_026666631.1"/>
    </source>
</evidence>
<dbReference type="GeneID" id="113463862"/>
<evidence type="ECO:0000256" key="1">
    <source>
        <dbReference type="SAM" id="MobiDB-lite"/>
    </source>
</evidence>
<gene>
    <name evidence="3" type="primary">LOC113463862</name>
</gene>
<protein>
    <submittedName>
        <fullName evidence="3">Uncharacterized protein LOC113463862</fullName>
    </submittedName>
</protein>
<dbReference type="Proteomes" id="UP000694925">
    <property type="component" value="Unplaced"/>
</dbReference>
<feature type="region of interest" description="Disordered" evidence="1">
    <location>
        <begin position="110"/>
        <end position="158"/>
    </location>
</feature>
<name>A0AAJ7RVR7_9HYME</name>
<reference evidence="3" key="1">
    <citation type="submission" date="2025-08" db="UniProtKB">
        <authorList>
            <consortium name="RefSeq"/>
        </authorList>
    </citation>
    <scope>IDENTIFICATION</scope>
    <source>
        <tissue evidence="3">Whole body</tissue>
    </source>
</reference>
<dbReference type="AlphaFoldDB" id="A0AAJ7RVR7"/>
<dbReference type="KEGG" id="ccal:113463862"/>
<keyword evidence="2" id="KW-1185">Reference proteome</keyword>
<evidence type="ECO:0000313" key="2">
    <source>
        <dbReference type="Proteomes" id="UP000694925"/>
    </source>
</evidence>
<feature type="compositionally biased region" description="Basic and acidic residues" evidence="1">
    <location>
        <begin position="110"/>
        <end position="124"/>
    </location>
</feature>
<accession>A0AAJ7RVR7</accession>
<feature type="compositionally biased region" description="Acidic residues" evidence="1">
    <location>
        <begin position="125"/>
        <end position="154"/>
    </location>
</feature>
<dbReference type="RefSeq" id="XP_026666631.1">
    <property type="nucleotide sequence ID" value="XM_026810830.1"/>
</dbReference>
<proteinExistence type="predicted"/>
<organism evidence="2 3">
    <name type="scientific">Ceratina calcarata</name>
    <dbReference type="NCBI Taxonomy" id="156304"/>
    <lineage>
        <taxon>Eukaryota</taxon>
        <taxon>Metazoa</taxon>
        <taxon>Ecdysozoa</taxon>
        <taxon>Arthropoda</taxon>
        <taxon>Hexapoda</taxon>
        <taxon>Insecta</taxon>
        <taxon>Pterygota</taxon>
        <taxon>Neoptera</taxon>
        <taxon>Endopterygota</taxon>
        <taxon>Hymenoptera</taxon>
        <taxon>Apocrita</taxon>
        <taxon>Aculeata</taxon>
        <taxon>Apoidea</taxon>
        <taxon>Anthophila</taxon>
        <taxon>Apidae</taxon>
        <taxon>Ceratina</taxon>
        <taxon>Zadontomerus</taxon>
    </lineage>
</organism>